<name>A0ABN6MWS2_9BACT</name>
<feature type="region of interest" description="Disordered" evidence="1">
    <location>
        <begin position="1"/>
        <end position="80"/>
    </location>
</feature>
<evidence type="ECO:0000313" key="2">
    <source>
        <dbReference type="EMBL" id="BDG05439.1"/>
    </source>
</evidence>
<sequence length="80" mass="9047">MADQERKDPENEGEGNRSADRRYREGVAEHLRKGKVEQEAEDARRDVEANPDEFRRAEEEGKRHSAGDLPDDLAGKPSGE</sequence>
<dbReference type="EMBL" id="AP025591">
    <property type="protein sequence ID" value="BDG05439.1"/>
    <property type="molecule type" value="Genomic_DNA"/>
</dbReference>
<protein>
    <submittedName>
        <fullName evidence="2">Uncharacterized protein</fullName>
    </submittedName>
</protein>
<proteinExistence type="predicted"/>
<dbReference type="RefSeq" id="WP_248354278.1">
    <property type="nucleotide sequence ID" value="NZ_AP025591.1"/>
</dbReference>
<accession>A0ABN6MWS2</accession>
<gene>
    <name evidence="2" type="ORF">AMOR_44350</name>
</gene>
<evidence type="ECO:0000313" key="3">
    <source>
        <dbReference type="Proteomes" id="UP001162891"/>
    </source>
</evidence>
<keyword evidence="3" id="KW-1185">Reference proteome</keyword>
<reference evidence="3" key="1">
    <citation type="journal article" date="2022" name="Int. J. Syst. Evol. Microbiol.">
        <title>Anaeromyxobacter oryzae sp. nov., Anaeromyxobacter diazotrophicus sp. nov. and Anaeromyxobacter paludicola sp. nov., isolated from paddy soils.</title>
        <authorList>
            <person name="Itoh H."/>
            <person name="Xu Z."/>
            <person name="Mise K."/>
            <person name="Masuda Y."/>
            <person name="Ushijima N."/>
            <person name="Hayakawa C."/>
            <person name="Shiratori Y."/>
            <person name="Senoo K."/>
        </authorList>
    </citation>
    <scope>NUCLEOTIDE SEQUENCE [LARGE SCALE GENOMIC DNA]</scope>
    <source>
        <strain evidence="3">Red232</strain>
    </source>
</reference>
<evidence type="ECO:0000256" key="1">
    <source>
        <dbReference type="SAM" id="MobiDB-lite"/>
    </source>
</evidence>
<organism evidence="2 3">
    <name type="scientific">Anaeromyxobacter oryzae</name>
    <dbReference type="NCBI Taxonomy" id="2918170"/>
    <lineage>
        <taxon>Bacteria</taxon>
        <taxon>Pseudomonadati</taxon>
        <taxon>Myxococcota</taxon>
        <taxon>Myxococcia</taxon>
        <taxon>Myxococcales</taxon>
        <taxon>Cystobacterineae</taxon>
        <taxon>Anaeromyxobacteraceae</taxon>
        <taxon>Anaeromyxobacter</taxon>
    </lineage>
</organism>
<feature type="compositionally biased region" description="Basic and acidic residues" evidence="1">
    <location>
        <begin position="1"/>
        <end position="66"/>
    </location>
</feature>
<dbReference type="Proteomes" id="UP001162891">
    <property type="component" value="Chromosome"/>
</dbReference>